<sequence>MGVQGRWVAGFCDGGSLMELSMAVGKKQGIGTGYGDGSNRKKVLSISSCTVFLQNYGGMYLAFLESNVVDFKTHKVLWKTHNGSCYENIMPTTQQAVEMIKQACHDLSVRKPCIIKTLDDLRVSRCLGLKTKNSRNRIVRQVTLTI</sequence>
<keyword evidence="2" id="KW-1185">Reference proteome</keyword>
<gene>
    <name evidence="1" type="ORF">NE237_024851</name>
</gene>
<organism evidence="1 2">
    <name type="scientific">Protea cynaroides</name>
    <dbReference type="NCBI Taxonomy" id="273540"/>
    <lineage>
        <taxon>Eukaryota</taxon>
        <taxon>Viridiplantae</taxon>
        <taxon>Streptophyta</taxon>
        <taxon>Embryophyta</taxon>
        <taxon>Tracheophyta</taxon>
        <taxon>Spermatophyta</taxon>
        <taxon>Magnoliopsida</taxon>
        <taxon>Proteales</taxon>
        <taxon>Proteaceae</taxon>
        <taxon>Protea</taxon>
    </lineage>
</organism>
<evidence type="ECO:0000313" key="2">
    <source>
        <dbReference type="Proteomes" id="UP001141806"/>
    </source>
</evidence>
<proteinExistence type="predicted"/>
<comment type="caution">
    <text evidence="1">The sequence shown here is derived from an EMBL/GenBank/DDBJ whole genome shotgun (WGS) entry which is preliminary data.</text>
</comment>
<dbReference type="Proteomes" id="UP001141806">
    <property type="component" value="Unassembled WGS sequence"/>
</dbReference>
<accession>A0A9Q0K0T3</accession>
<name>A0A9Q0K0T3_9MAGN</name>
<protein>
    <submittedName>
        <fullName evidence="1">Uncharacterized protein</fullName>
    </submittedName>
</protein>
<reference evidence="1" key="1">
    <citation type="journal article" date="2023" name="Plant J.">
        <title>The genome of the king protea, Protea cynaroides.</title>
        <authorList>
            <person name="Chang J."/>
            <person name="Duong T.A."/>
            <person name="Schoeman C."/>
            <person name="Ma X."/>
            <person name="Roodt D."/>
            <person name="Barker N."/>
            <person name="Li Z."/>
            <person name="Van de Peer Y."/>
            <person name="Mizrachi E."/>
        </authorList>
    </citation>
    <scope>NUCLEOTIDE SEQUENCE</scope>
    <source>
        <tissue evidence="1">Young leaves</tissue>
    </source>
</reference>
<dbReference type="EMBL" id="JAMYWD010000010">
    <property type="protein sequence ID" value="KAJ4957740.1"/>
    <property type="molecule type" value="Genomic_DNA"/>
</dbReference>
<evidence type="ECO:0000313" key="1">
    <source>
        <dbReference type="EMBL" id="KAJ4957740.1"/>
    </source>
</evidence>
<dbReference type="AlphaFoldDB" id="A0A9Q0K0T3"/>